<proteinExistence type="predicted"/>
<dbReference type="PANTHER" id="PTHR41252:SF1">
    <property type="entry name" value="BLR2505 PROTEIN"/>
    <property type="match status" value="1"/>
</dbReference>
<dbReference type="AlphaFoldDB" id="A0A6B9GBB1"/>
<geneLocation type="plasmid" evidence="3">
    <name>pne1b</name>
</geneLocation>
<dbReference type="Proteomes" id="UP000502005">
    <property type="component" value="Plasmid pNE1B"/>
</dbReference>
<feature type="domain" description="SnoaL-like" evidence="1">
    <location>
        <begin position="12"/>
        <end position="119"/>
    </location>
</feature>
<dbReference type="PANTHER" id="PTHR41252">
    <property type="entry name" value="BLR2505 PROTEIN"/>
    <property type="match status" value="1"/>
</dbReference>
<evidence type="ECO:0000259" key="1">
    <source>
        <dbReference type="Pfam" id="PF12680"/>
    </source>
</evidence>
<name>A0A6B9GBB1_PANCY</name>
<dbReference type="InterPro" id="IPR032710">
    <property type="entry name" value="NTF2-like_dom_sf"/>
</dbReference>
<keyword evidence="2" id="KW-0614">Plasmid</keyword>
<dbReference type="InterPro" id="IPR037401">
    <property type="entry name" value="SnoaL-like"/>
</dbReference>
<dbReference type="SUPFAM" id="SSF54427">
    <property type="entry name" value="NTF2-like"/>
    <property type="match status" value="1"/>
</dbReference>
<gene>
    <name evidence="2" type="ORF">CUN67_27110</name>
</gene>
<organism evidence="2 3">
    <name type="scientific">Pantoea cypripedii</name>
    <name type="common">Pectobacterium cypripedii</name>
    <name type="synonym">Erwinia cypripedii</name>
    <dbReference type="NCBI Taxonomy" id="55209"/>
    <lineage>
        <taxon>Bacteria</taxon>
        <taxon>Pseudomonadati</taxon>
        <taxon>Pseudomonadota</taxon>
        <taxon>Gammaproteobacteria</taxon>
        <taxon>Enterobacterales</taxon>
        <taxon>Erwiniaceae</taxon>
        <taxon>Pantoea</taxon>
    </lineage>
</organism>
<dbReference type="Pfam" id="PF12680">
    <property type="entry name" value="SnoaL_2"/>
    <property type="match status" value="1"/>
</dbReference>
<evidence type="ECO:0000313" key="2">
    <source>
        <dbReference type="EMBL" id="QGY32620.1"/>
    </source>
</evidence>
<accession>A0A6B9GBB1</accession>
<dbReference type="RefSeq" id="WP_208718521.1">
    <property type="nucleotide sequence ID" value="NZ_CP024770.1"/>
</dbReference>
<protein>
    <recommendedName>
        <fullName evidence="1">SnoaL-like domain-containing protein</fullName>
    </recommendedName>
</protein>
<reference evidence="2 3" key="1">
    <citation type="submission" date="2017-11" db="EMBL/GenBank/DDBJ databases">
        <title>Genome sequence of Pantoea cypripedii NE1.</title>
        <authorList>
            <person name="Nascimento F.X."/>
        </authorList>
    </citation>
    <scope>NUCLEOTIDE SEQUENCE [LARGE SCALE GENOMIC DNA]</scope>
    <source>
        <strain evidence="2 3">NE1</strain>
        <plasmid evidence="3">pne1b</plasmid>
    </source>
</reference>
<dbReference type="Gene3D" id="3.10.450.50">
    <property type="match status" value="1"/>
</dbReference>
<evidence type="ECO:0000313" key="3">
    <source>
        <dbReference type="Proteomes" id="UP000502005"/>
    </source>
</evidence>
<dbReference type="EMBL" id="CP024770">
    <property type="protein sequence ID" value="QGY32620.1"/>
    <property type="molecule type" value="Genomic_DNA"/>
</dbReference>
<sequence>MSSQQPADVINEFFHRTASAADVAAIAELVSEDVDWFVAGDIATVPWIGRKHGKAGAAEFSRQIREQITSEHFEISEILAQGNRVLVPGKLASRVNKTGKLIETEFVFDFVVNDGLITRFRLFEDSFAVSEACR</sequence>